<dbReference type="GO" id="GO:0006310">
    <property type="term" value="P:DNA recombination"/>
    <property type="evidence" value="ECO:0007669"/>
    <property type="project" value="UniProtKB-KW"/>
</dbReference>
<dbReference type="GO" id="GO:0015074">
    <property type="term" value="P:DNA integration"/>
    <property type="evidence" value="ECO:0007669"/>
    <property type="project" value="InterPro"/>
</dbReference>
<evidence type="ECO:0000259" key="2">
    <source>
        <dbReference type="PROSITE" id="PS51898"/>
    </source>
</evidence>
<dbReference type="PANTHER" id="PTHR30349:SF64">
    <property type="entry name" value="PROPHAGE INTEGRASE INTD-RELATED"/>
    <property type="match status" value="1"/>
</dbReference>
<keyword evidence="1" id="KW-0233">DNA recombination</keyword>
<dbReference type="PANTHER" id="PTHR30349">
    <property type="entry name" value="PHAGE INTEGRASE-RELATED"/>
    <property type="match status" value="1"/>
</dbReference>
<sequence>MVWNFKAAASEKLKRQIFTVLEYILKNYEISRLREYKLTGLQLFYEFCIREQITDIQLLELEQETAFQDYLKQKVEKEQRRKRLKSIVETARKVIFIETDETRWDATIWYLERFRIAKERINQSDSIEKISFQEVLQPKNRLLLQEYMKYEIGIGELALSTVYERFRTIRNFLQEISELEVTKCDASLIDVYLKNLQNGAMGAKTFNTNVSGIQFFMKFLEVKGYIKKVPFYASYYLEKQIPVHHDRSVEEDVYMEIIQNLSQFPEHLRMMFLHLWCVGLRISEVCTLKGDAYYIQNGDCWMKVYQVKMKNYKRVPIPVTLYRLMQVYLKKHPTKKEAYIFRNRKGGAFSKSTFMGQMKKYCSQIGIQNGEYIFKSHDYRHTVATNFYEHGVSIQSIRDYLGHTFEEMTMQYIDYMPRKIAKENDAYFEEEENSLLACMQKGEKHG</sequence>
<feature type="domain" description="Tyr recombinase" evidence="2">
    <location>
        <begin position="244"/>
        <end position="425"/>
    </location>
</feature>
<dbReference type="GO" id="GO:0003677">
    <property type="term" value="F:DNA binding"/>
    <property type="evidence" value="ECO:0007669"/>
    <property type="project" value="InterPro"/>
</dbReference>
<dbReference type="Gene3D" id="1.10.443.10">
    <property type="entry name" value="Intergrase catalytic core"/>
    <property type="match status" value="1"/>
</dbReference>
<evidence type="ECO:0000313" key="4">
    <source>
        <dbReference type="Proteomes" id="UP000095645"/>
    </source>
</evidence>
<gene>
    <name evidence="3" type="primary">xerC_1</name>
    <name evidence="3" type="ORF">ERS852476_00570</name>
</gene>
<dbReference type="SUPFAM" id="SSF56349">
    <property type="entry name" value="DNA breaking-rejoining enzymes"/>
    <property type="match status" value="1"/>
</dbReference>
<dbReference type="Pfam" id="PF00589">
    <property type="entry name" value="Phage_integrase"/>
    <property type="match status" value="1"/>
</dbReference>
<dbReference type="Proteomes" id="UP000095645">
    <property type="component" value="Unassembled WGS sequence"/>
</dbReference>
<organism evidence="3 4">
    <name type="scientific">Blautia obeum</name>
    <dbReference type="NCBI Taxonomy" id="40520"/>
    <lineage>
        <taxon>Bacteria</taxon>
        <taxon>Bacillati</taxon>
        <taxon>Bacillota</taxon>
        <taxon>Clostridia</taxon>
        <taxon>Lachnospirales</taxon>
        <taxon>Lachnospiraceae</taxon>
        <taxon>Blautia</taxon>
    </lineage>
</organism>
<dbReference type="AlphaFoldDB" id="A0A173YAG6"/>
<protein>
    <submittedName>
        <fullName evidence="3">Tyrosine recombinase XerC</fullName>
    </submittedName>
</protein>
<evidence type="ECO:0000313" key="3">
    <source>
        <dbReference type="EMBL" id="CUN60237.1"/>
    </source>
</evidence>
<dbReference type="InterPro" id="IPR011010">
    <property type="entry name" value="DNA_brk_join_enz"/>
</dbReference>
<dbReference type="PROSITE" id="PS51898">
    <property type="entry name" value="TYR_RECOMBINASE"/>
    <property type="match status" value="1"/>
</dbReference>
<accession>A0A173YAG6</accession>
<dbReference type="EMBL" id="CYZP01000004">
    <property type="protein sequence ID" value="CUN60237.1"/>
    <property type="molecule type" value="Genomic_DNA"/>
</dbReference>
<proteinExistence type="predicted"/>
<name>A0A173YAG6_9FIRM</name>
<dbReference type="InterPro" id="IPR013762">
    <property type="entry name" value="Integrase-like_cat_sf"/>
</dbReference>
<dbReference type="InterPro" id="IPR050090">
    <property type="entry name" value="Tyrosine_recombinase_XerCD"/>
</dbReference>
<evidence type="ECO:0000256" key="1">
    <source>
        <dbReference type="ARBA" id="ARBA00023172"/>
    </source>
</evidence>
<reference evidence="3 4" key="1">
    <citation type="submission" date="2015-09" db="EMBL/GenBank/DDBJ databases">
        <authorList>
            <consortium name="Pathogen Informatics"/>
        </authorList>
    </citation>
    <scope>NUCLEOTIDE SEQUENCE [LARGE SCALE GENOMIC DNA]</scope>
    <source>
        <strain evidence="3 4">2789STDY5834861</strain>
    </source>
</reference>
<dbReference type="InterPro" id="IPR002104">
    <property type="entry name" value="Integrase_catalytic"/>
</dbReference>
<dbReference type="CDD" id="cd00397">
    <property type="entry name" value="DNA_BRE_C"/>
    <property type="match status" value="1"/>
</dbReference>